<dbReference type="Gene3D" id="3.30.470.20">
    <property type="entry name" value="ATP-grasp fold, B domain"/>
    <property type="match status" value="1"/>
</dbReference>
<dbReference type="SUPFAM" id="SSF56059">
    <property type="entry name" value="Glutathione synthetase ATP-binding domain-like"/>
    <property type="match status" value="1"/>
</dbReference>
<name>X1QPF2_9ZZZZ</name>
<protein>
    <recommendedName>
        <fullName evidence="1">ATP-grasp fold RimK-type domain-containing protein</fullName>
    </recommendedName>
</protein>
<dbReference type="InterPro" id="IPR013815">
    <property type="entry name" value="ATP_grasp_subdomain_1"/>
</dbReference>
<feature type="non-terminal residue" evidence="2">
    <location>
        <position position="260"/>
    </location>
</feature>
<dbReference type="GO" id="GO:0005524">
    <property type="term" value="F:ATP binding"/>
    <property type="evidence" value="ECO:0007669"/>
    <property type="project" value="InterPro"/>
</dbReference>
<evidence type="ECO:0000313" key="2">
    <source>
        <dbReference type="EMBL" id="GAI45149.1"/>
    </source>
</evidence>
<sequence>LVDCYDNDIIEQVKSFDAMLWHWHHGDIKDVLFARQLLISVENMGIKVFPNINTCWHFDDKVGQKYLLEAIGAPIVPTYVFYDQQKAIDWTKNTTFPKVFKLRGGAASENVRIVRNPIHAKKLINQAFGKGFAVKNRLNFLRERLWHFKRDKSLKSLLNISKGIARLFIPTVAERFSQRQRNYIYFQNFIPGNDHDIRIITIGKRAFAIKRIVRKGDFRASGSGHIIYDPDQIPQECIRIAFEVSQKLQAQSLAYDFVFQ</sequence>
<dbReference type="InterPro" id="IPR013651">
    <property type="entry name" value="ATP-grasp_RimK-type"/>
</dbReference>
<proteinExistence type="predicted"/>
<evidence type="ECO:0000259" key="1">
    <source>
        <dbReference type="Pfam" id="PF08443"/>
    </source>
</evidence>
<dbReference type="EMBL" id="BARV01028169">
    <property type="protein sequence ID" value="GAI45149.1"/>
    <property type="molecule type" value="Genomic_DNA"/>
</dbReference>
<dbReference type="Gene3D" id="3.30.1490.20">
    <property type="entry name" value="ATP-grasp fold, A domain"/>
    <property type="match status" value="1"/>
</dbReference>
<gene>
    <name evidence="2" type="ORF">S06H3_45162</name>
</gene>
<dbReference type="AlphaFoldDB" id="X1QPF2"/>
<feature type="domain" description="ATP-grasp fold RimK-type" evidence="1">
    <location>
        <begin position="180"/>
        <end position="256"/>
    </location>
</feature>
<organism evidence="2">
    <name type="scientific">marine sediment metagenome</name>
    <dbReference type="NCBI Taxonomy" id="412755"/>
    <lineage>
        <taxon>unclassified sequences</taxon>
        <taxon>metagenomes</taxon>
        <taxon>ecological metagenomes</taxon>
    </lineage>
</organism>
<accession>X1QPF2</accession>
<reference evidence="2" key="1">
    <citation type="journal article" date="2014" name="Front. Microbiol.">
        <title>High frequency of phylogenetically diverse reductive dehalogenase-homologous genes in deep subseafloor sedimentary metagenomes.</title>
        <authorList>
            <person name="Kawai M."/>
            <person name="Futagami T."/>
            <person name="Toyoda A."/>
            <person name="Takaki Y."/>
            <person name="Nishi S."/>
            <person name="Hori S."/>
            <person name="Arai W."/>
            <person name="Tsubouchi T."/>
            <person name="Morono Y."/>
            <person name="Uchiyama I."/>
            <person name="Ito T."/>
            <person name="Fujiyama A."/>
            <person name="Inagaki F."/>
            <person name="Takami H."/>
        </authorList>
    </citation>
    <scope>NUCLEOTIDE SEQUENCE</scope>
    <source>
        <strain evidence="2">Expedition CK06-06</strain>
    </source>
</reference>
<feature type="non-terminal residue" evidence="2">
    <location>
        <position position="1"/>
    </location>
</feature>
<dbReference type="Pfam" id="PF08443">
    <property type="entry name" value="RimK"/>
    <property type="match status" value="1"/>
</dbReference>
<comment type="caution">
    <text evidence="2">The sequence shown here is derived from an EMBL/GenBank/DDBJ whole genome shotgun (WGS) entry which is preliminary data.</text>
</comment>